<evidence type="ECO:0000313" key="2">
    <source>
        <dbReference type="EMBL" id="XDQ75380.1"/>
    </source>
</evidence>
<protein>
    <submittedName>
        <fullName evidence="2">Uncharacterized protein</fullName>
    </submittedName>
</protein>
<dbReference type="EMBL" id="CP163444">
    <property type="protein sequence ID" value="XDQ75380.1"/>
    <property type="molecule type" value="Genomic_DNA"/>
</dbReference>
<feature type="region of interest" description="Disordered" evidence="1">
    <location>
        <begin position="1"/>
        <end position="68"/>
    </location>
</feature>
<feature type="compositionally biased region" description="Basic and acidic residues" evidence="1">
    <location>
        <begin position="54"/>
        <end position="67"/>
    </location>
</feature>
<proteinExistence type="predicted"/>
<reference evidence="2" key="1">
    <citation type="submission" date="2024-07" db="EMBL/GenBank/DDBJ databases">
        <authorList>
            <person name="Yu S.T."/>
        </authorList>
    </citation>
    <scope>NUCLEOTIDE SEQUENCE</scope>
    <source>
        <strain evidence="2">R44</strain>
    </source>
</reference>
<gene>
    <name evidence="2" type="ORF">AB5J54_34790</name>
</gene>
<name>A0AB39TBI5_9ACTN</name>
<feature type="compositionally biased region" description="Polar residues" evidence="1">
    <location>
        <begin position="39"/>
        <end position="49"/>
    </location>
</feature>
<sequence>MHKLDTTCDTPRPPVITPPAGHVSASPNTSATRLAAPGSGSTELSTRTVTGDEAANRPERSTRRDHMWTAMSGTREAVLGPPSQLLGLMAFPYVR</sequence>
<dbReference type="RefSeq" id="WP_369147905.1">
    <property type="nucleotide sequence ID" value="NZ_CP163444.1"/>
</dbReference>
<organism evidence="2">
    <name type="scientific">Streptomyces sp. R44</name>
    <dbReference type="NCBI Taxonomy" id="3238633"/>
    <lineage>
        <taxon>Bacteria</taxon>
        <taxon>Bacillati</taxon>
        <taxon>Actinomycetota</taxon>
        <taxon>Actinomycetes</taxon>
        <taxon>Kitasatosporales</taxon>
        <taxon>Streptomycetaceae</taxon>
        <taxon>Streptomyces</taxon>
    </lineage>
</organism>
<accession>A0AB39TBI5</accession>
<evidence type="ECO:0000256" key="1">
    <source>
        <dbReference type="SAM" id="MobiDB-lite"/>
    </source>
</evidence>
<dbReference type="AlphaFoldDB" id="A0AB39TBI5"/>